<dbReference type="Proteomes" id="UP000594638">
    <property type="component" value="Unassembled WGS sequence"/>
</dbReference>
<dbReference type="Gene3D" id="2.40.50.140">
    <property type="entry name" value="Nucleic acid-binding proteins"/>
    <property type="match status" value="1"/>
</dbReference>
<dbReference type="AlphaFoldDB" id="A0A8S0T4D3"/>
<proteinExistence type="predicted"/>
<comment type="caution">
    <text evidence="1">The sequence shown here is derived from an EMBL/GenBank/DDBJ whole genome shotgun (WGS) entry which is preliminary data.</text>
</comment>
<dbReference type="PANTHER" id="PTHR36364:SF1">
    <property type="entry name" value="OS03G0203000 PROTEIN"/>
    <property type="match status" value="1"/>
</dbReference>
<keyword evidence="2" id="KW-1185">Reference proteome</keyword>
<organism evidence="1 2">
    <name type="scientific">Olea europaea subsp. europaea</name>
    <dbReference type="NCBI Taxonomy" id="158383"/>
    <lineage>
        <taxon>Eukaryota</taxon>
        <taxon>Viridiplantae</taxon>
        <taxon>Streptophyta</taxon>
        <taxon>Embryophyta</taxon>
        <taxon>Tracheophyta</taxon>
        <taxon>Spermatophyta</taxon>
        <taxon>Magnoliopsida</taxon>
        <taxon>eudicotyledons</taxon>
        <taxon>Gunneridae</taxon>
        <taxon>Pentapetalae</taxon>
        <taxon>asterids</taxon>
        <taxon>lamiids</taxon>
        <taxon>Lamiales</taxon>
        <taxon>Oleaceae</taxon>
        <taxon>Oleeae</taxon>
        <taxon>Olea</taxon>
    </lineage>
</organism>
<dbReference type="OrthoDB" id="1740937at2759"/>
<evidence type="ECO:0000313" key="1">
    <source>
        <dbReference type="EMBL" id="CAA2999701.1"/>
    </source>
</evidence>
<reference evidence="1 2" key="1">
    <citation type="submission" date="2019-12" db="EMBL/GenBank/DDBJ databases">
        <authorList>
            <person name="Alioto T."/>
            <person name="Alioto T."/>
            <person name="Gomez Garrido J."/>
        </authorList>
    </citation>
    <scope>NUCLEOTIDE SEQUENCE [LARGE SCALE GENOMIC DNA]</scope>
</reference>
<protein>
    <submittedName>
        <fullName evidence="1">Uncharacterized protein</fullName>
    </submittedName>
</protein>
<dbReference type="EMBL" id="CACTIH010005646">
    <property type="protein sequence ID" value="CAA2999701.1"/>
    <property type="molecule type" value="Genomic_DNA"/>
</dbReference>
<dbReference type="InterPro" id="IPR012340">
    <property type="entry name" value="NA-bd_OB-fold"/>
</dbReference>
<dbReference type="PANTHER" id="PTHR36364">
    <property type="entry name" value="OS03G0203000 PROTEIN"/>
    <property type="match status" value="1"/>
</dbReference>
<name>A0A8S0T4D3_OLEEU</name>
<gene>
    <name evidence="1" type="ORF">OLEA9_A119279</name>
</gene>
<evidence type="ECO:0000313" key="2">
    <source>
        <dbReference type="Proteomes" id="UP000594638"/>
    </source>
</evidence>
<sequence length="190" mass="21671">MVPKPSSNGFRGNEVTATMYDANIIALEDQLKLGKTYVGSNATIKDNKSQFRSSQEDKIWNITGKTKIEELNMNNLNFLLSKYKLTPFDKLEKHIDKNVNIGITLSTKTNSNVFIDAGIIAVTNYKEWCEQTKRNWMNSQKINPLLLQGYRPTGGRVEKWKHDLYEESNRSPTPKNEEDQIAKIEALLAS</sequence>
<dbReference type="Gramene" id="OE9A119279T1">
    <property type="protein sequence ID" value="OE9A119279C1"/>
    <property type="gene ID" value="OE9A119279"/>
</dbReference>
<accession>A0A8S0T4D3</accession>